<dbReference type="InterPro" id="IPR036691">
    <property type="entry name" value="Endo/exonu/phosph_ase_sf"/>
</dbReference>
<evidence type="ECO:0000256" key="6">
    <source>
        <dbReference type="ARBA" id="ARBA00022553"/>
    </source>
</evidence>
<dbReference type="EC" id="2.7.11.1" evidence="3"/>
<dbReference type="InterPro" id="IPR001611">
    <property type="entry name" value="Leu-rich_rpt"/>
</dbReference>
<dbReference type="Pfam" id="PF00560">
    <property type="entry name" value="LRR_1"/>
    <property type="match status" value="5"/>
</dbReference>
<keyword evidence="4" id="KW-1003">Cell membrane</keyword>
<dbReference type="Proteomes" id="UP001632038">
    <property type="component" value="Unassembled WGS sequence"/>
</dbReference>
<dbReference type="Pfam" id="PF14111">
    <property type="entry name" value="DUF4283"/>
    <property type="match status" value="1"/>
</dbReference>
<keyword evidence="9" id="KW-0812">Transmembrane</keyword>
<dbReference type="EMBL" id="JAVIJP010000066">
    <property type="protein sequence ID" value="KAL3620586.1"/>
    <property type="molecule type" value="Genomic_DNA"/>
</dbReference>
<evidence type="ECO:0000313" key="24">
    <source>
        <dbReference type="EMBL" id="KAL3620586.1"/>
    </source>
</evidence>
<feature type="domain" description="CCHC-type" evidence="23">
    <location>
        <begin position="218"/>
        <end position="231"/>
    </location>
</feature>
<comment type="similarity">
    <text evidence="2">Belongs to the RLP family.</text>
</comment>
<dbReference type="CDD" id="cd06222">
    <property type="entry name" value="RNase_H_like"/>
    <property type="match status" value="1"/>
</dbReference>
<feature type="region of interest" description="Disordered" evidence="22">
    <location>
        <begin position="435"/>
        <end position="502"/>
    </location>
</feature>
<evidence type="ECO:0000256" key="11">
    <source>
        <dbReference type="ARBA" id="ARBA00022737"/>
    </source>
</evidence>
<evidence type="ECO:0000256" key="7">
    <source>
        <dbReference type="ARBA" id="ARBA00022614"/>
    </source>
</evidence>
<sequence length="1492" mass="164227">MDNPVNTDLQMETDADFSNEDINGLATIHLDSQNIQCPTTSPNQKGKETALIARILTSKTINKNAFKASILRAWNPTGKVSSNPLENNTIAFVFEDVKDMNKAYNSTWNFRDNHIVIAKWPPEKALSEINLNKTIFWVQAYGIPVCYTNSETAESIGGILGTYIKSDLQSPTAKWKKSLRIQVEIDIMEKLHSAIVISVNGRTRILVEIRYERLTDFCFHCGKIGHKISQCDTGVLKPSEIYGPWLKAEALHISNPKFANGSPASTQNLSPGEESGKKSPTEKQTYINRPKSPLTTPADQSKASLSGENSKSPTQTVNSFPKTKVANWVTVEGNLDNSLKTATEDTPGIKDSDLTHLEKTDMMEDAVCGSTMMTEKATLVKPGPDGKSIKNGPAFYPKNLHARPKCLLKSHNILPQGPFKRKASYSLEENHMMNTCNPSHTISPPSETPDNCPGTENPNLIQTPNLLDPNQQNKKPKLSNSTSTKNNETSQFQSHPNHTNPTQIAHATPAWLMAGDFNGITSHDEKIGGLPFASSSTNGLANEFDKLGLIDLGFIGNPFTWNNKRSGTNNILQRLDRGVANASWITNHLQASVNHLTALNSDHSPILITTSPDIRVPPPFRFEDMWLDDSSCFDVVKESWNSKAQGSPPFKLVSKISNVKKNLKVWNKSHFGNCHIKAKELEDKINSIQLLPKTDSNIAIENELQVALDVWLMRTETHWRQKMSNLSKNSPWTAPLEEWIKINLDTTFVAGIGTSGSVIRNYCGSILLATTNRHPCIDAFAAECLAILDACLTLKHLNIKKAFVESDCLNAITFINRGLTTLNLNGNNLNGSIPARIGSLSKLTFLDLINNLFENSIPHEIGNLKSIKNINLYNNNLKNKMPTQIANLQNIEFLDLGSNYLESPDWSKFQSFPMLTHLRFYFNEISSLFPGFITNCTKLTFLDLSRNHLTGPIPESIARLNSLQHLDLNLNTFSSRIPSQLGQCTSLTYLALAGNSLSGLLPLSLSNLTNLSELGLSDNSLSGDIASIFLLKWTILTSLQLQNNNFTGKIPSEIGLLKKLNSLFLYNNSLLGFIPKEIGSLRSLLILELSENQLSGKIPSTIGNLKNLSLLILFSNYLTGNIPSEIGDLASLEFLLLGYNQLSGKLPDSISKLRNQTTLMVSANNLRGTIPQDLGKNSPRLASVGLTDNRFSGPLPSELCSSFALEYFTANNNSFSWPLPGCLKYCSGLIRLRLEGNRFTGNISEAIGSHHPKLKFLTLSHNQFTGKLTPVWSRYENLTDLRLDYNEISGVIPAELGNLRKLRVLDLSLNELTGQVPDKLGNLNELFNLDLSNNHLNGEIPNKMIGQLARLQYLDLSRNKFTGNVLEKTKSGLLSLNLSYNNLSGSIPSGIGDLTSLQYLLDISYNELSGAIPSSLGNLTYLETLNVSHNHLSGQIPNALSGMVGLTTFEFSYNNLSGPIPKGPVFSGAPAKAFEKNAGLCGDAHGLPHCKG</sequence>
<organism evidence="24 25">
    <name type="scientific">Castilleja foliolosa</name>
    <dbReference type="NCBI Taxonomy" id="1961234"/>
    <lineage>
        <taxon>Eukaryota</taxon>
        <taxon>Viridiplantae</taxon>
        <taxon>Streptophyta</taxon>
        <taxon>Embryophyta</taxon>
        <taxon>Tracheophyta</taxon>
        <taxon>Spermatophyta</taxon>
        <taxon>Magnoliopsida</taxon>
        <taxon>eudicotyledons</taxon>
        <taxon>Gunneridae</taxon>
        <taxon>Pentapetalae</taxon>
        <taxon>asterids</taxon>
        <taxon>lamiids</taxon>
        <taxon>Lamiales</taxon>
        <taxon>Orobanchaceae</taxon>
        <taxon>Pedicularideae</taxon>
        <taxon>Castillejinae</taxon>
        <taxon>Castilleja</taxon>
    </lineage>
</organism>
<evidence type="ECO:0000256" key="22">
    <source>
        <dbReference type="SAM" id="MobiDB-lite"/>
    </source>
</evidence>
<dbReference type="GO" id="GO:0004674">
    <property type="term" value="F:protein serine/threonine kinase activity"/>
    <property type="evidence" value="ECO:0007669"/>
    <property type="project" value="UniProtKB-KW"/>
</dbReference>
<keyword evidence="25" id="KW-1185">Reference proteome</keyword>
<dbReference type="InterPro" id="IPR025558">
    <property type="entry name" value="DUF4283"/>
</dbReference>
<comment type="catalytic activity">
    <reaction evidence="19">
        <text>L-threonyl-[protein] + ATP = O-phospho-L-threonyl-[protein] + ADP + H(+)</text>
        <dbReference type="Rhea" id="RHEA:46608"/>
        <dbReference type="Rhea" id="RHEA-COMP:11060"/>
        <dbReference type="Rhea" id="RHEA-COMP:11605"/>
        <dbReference type="ChEBI" id="CHEBI:15378"/>
        <dbReference type="ChEBI" id="CHEBI:30013"/>
        <dbReference type="ChEBI" id="CHEBI:30616"/>
        <dbReference type="ChEBI" id="CHEBI:61977"/>
        <dbReference type="ChEBI" id="CHEBI:456216"/>
        <dbReference type="EC" id="2.7.11.1"/>
    </reaction>
</comment>
<feature type="compositionally biased region" description="Polar residues" evidence="22">
    <location>
        <begin position="435"/>
        <end position="472"/>
    </location>
</feature>
<evidence type="ECO:0000256" key="13">
    <source>
        <dbReference type="ARBA" id="ARBA00022777"/>
    </source>
</evidence>
<dbReference type="InterPro" id="IPR002156">
    <property type="entry name" value="RNaseH_domain"/>
</dbReference>
<dbReference type="Pfam" id="PF23598">
    <property type="entry name" value="LRR_14"/>
    <property type="match status" value="1"/>
</dbReference>
<evidence type="ECO:0000256" key="5">
    <source>
        <dbReference type="ARBA" id="ARBA00022527"/>
    </source>
</evidence>
<dbReference type="GO" id="GO:0009791">
    <property type="term" value="P:post-embryonic development"/>
    <property type="evidence" value="ECO:0007669"/>
    <property type="project" value="UniProtKB-ARBA"/>
</dbReference>
<feature type="compositionally biased region" description="Polar residues" evidence="22">
    <location>
        <begin position="491"/>
        <end position="502"/>
    </location>
</feature>
<evidence type="ECO:0000256" key="3">
    <source>
        <dbReference type="ARBA" id="ARBA00012513"/>
    </source>
</evidence>
<keyword evidence="15" id="KW-1133">Transmembrane helix</keyword>
<keyword evidence="8" id="KW-0808">Transferase</keyword>
<dbReference type="InterPro" id="IPR055414">
    <property type="entry name" value="LRR_R13L4/SHOC2-like"/>
</dbReference>
<dbReference type="Pfam" id="PF13456">
    <property type="entry name" value="RVT_3"/>
    <property type="match status" value="1"/>
</dbReference>
<dbReference type="GO" id="GO:0008270">
    <property type="term" value="F:zinc ion binding"/>
    <property type="evidence" value="ECO:0007669"/>
    <property type="project" value="UniProtKB-KW"/>
</dbReference>
<keyword evidence="16" id="KW-0472">Membrane</keyword>
<dbReference type="GO" id="GO:0006952">
    <property type="term" value="P:defense response"/>
    <property type="evidence" value="ECO:0007669"/>
    <property type="project" value="UniProtKB-ARBA"/>
</dbReference>
<protein>
    <recommendedName>
        <fullName evidence="3">non-specific serine/threonine protein kinase</fullName>
        <ecNumber evidence="3">2.7.11.1</ecNumber>
    </recommendedName>
</protein>
<dbReference type="FunFam" id="3.80.10.10:FF:000233">
    <property type="entry name" value="Leucine-rich repeat receptor-like protein kinase TDR"/>
    <property type="match status" value="1"/>
</dbReference>
<name>A0ABD3BSU4_9LAMI</name>
<dbReference type="PANTHER" id="PTHR48052">
    <property type="entry name" value="UNNAMED PRODUCT"/>
    <property type="match status" value="1"/>
</dbReference>
<keyword evidence="18" id="KW-0325">Glycoprotein</keyword>
<keyword evidence="21" id="KW-0863">Zinc-finger</keyword>
<keyword evidence="21" id="KW-0479">Metal-binding</keyword>
<keyword evidence="11" id="KW-0677">Repeat</keyword>
<evidence type="ECO:0000256" key="10">
    <source>
        <dbReference type="ARBA" id="ARBA00022729"/>
    </source>
</evidence>
<keyword evidence="21" id="KW-0862">Zinc</keyword>
<dbReference type="SUPFAM" id="SSF52047">
    <property type="entry name" value="RNI-like"/>
    <property type="match status" value="1"/>
</dbReference>
<dbReference type="Pfam" id="PF14392">
    <property type="entry name" value="zf-CCHC_4"/>
    <property type="match status" value="1"/>
</dbReference>
<evidence type="ECO:0000256" key="12">
    <source>
        <dbReference type="ARBA" id="ARBA00022741"/>
    </source>
</evidence>
<evidence type="ECO:0000259" key="23">
    <source>
        <dbReference type="PROSITE" id="PS50158"/>
    </source>
</evidence>
<feature type="compositionally biased region" description="Low complexity" evidence="22">
    <location>
        <begin position="478"/>
        <end position="490"/>
    </location>
</feature>
<keyword evidence="10" id="KW-0732">Signal</keyword>
<keyword evidence="14" id="KW-0067">ATP-binding</keyword>
<dbReference type="SUPFAM" id="SSF52058">
    <property type="entry name" value="L domain-like"/>
    <property type="match status" value="2"/>
</dbReference>
<keyword evidence="13" id="KW-0418">Kinase</keyword>
<evidence type="ECO:0000256" key="14">
    <source>
        <dbReference type="ARBA" id="ARBA00022840"/>
    </source>
</evidence>
<evidence type="ECO:0000256" key="2">
    <source>
        <dbReference type="ARBA" id="ARBA00009592"/>
    </source>
</evidence>
<evidence type="ECO:0000256" key="9">
    <source>
        <dbReference type="ARBA" id="ARBA00022692"/>
    </source>
</evidence>
<dbReference type="InterPro" id="IPR001878">
    <property type="entry name" value="Znf_CCHC"/>
</dbReference>
<evidence type="ECO:0000256" key="15">
    <source>
        <dbReference type="ARBA" id="ARBA00022989"/>
    </source>
</evidence>
<keyword evidence="6" id="KW-0597">Phosphoprotein</keyword>
<dbReference type="GO" id="GO:0005524">
    <property type="term" value="F:ATP binding"/>
    <property type="evidence" value="ECO:0007669"/>
    <property type="project" value="UniProtKB-KW"/>
</dbReference>
<gene>
    <name evidence="24" type="ORF">CASFOL_035498</name>
</gene>
<evidence type="ECO:0000256" key="8">
    <source>
        <dbReference type="ARBA" id="ARBA00022679"/>
    </source>
</evidence>
<dbReference type="GO" id="GO:0005886">
    <property type="term" value="C:plasma membrane"/>
    <property type="evidence" value="ECO:0007669"/>
    <property type="project" value="UniProtKB-SubCell"/>
</dbReference>
<dbReference type="InterPro" id="IPR003591">
    <property type="entry name" value="Leu-rich_rpt_typical-subtyp"/>
</dbReference>
<reference evidence="25" key="1">
    <citation type="journal article" date="2024" name="IScience">
        <title>Strigolactones Initiate the Formation of Haustorium-like Structures in Castilleja.</title>
        <authorList>
            <person name="Buerger M."/>
            <person name="Peterson D."/>
            <person name="Chory J."/>
        </authorList>
    </citation>
    <scope>NUCLEOTIDE SEQUENCE [LARGE SCALE GENOMIC DNA]</scope>
</reference>
<keyword evidence="5" id="KW-0723">Serine/threonine-protein kinase</keyword>
<dbReference type="InterPro" id="IPR032675">
    <property type="entry name" value="LRR_dom_sf"/>
</dbReference>
<keyword evidence="7" id="KW-0433">Leucine-rich repeat</keyword>
<dbReference type="InterPro" id="IPR025836">
    <property type="entry name" value="Zn_knuckle_CX2CX4HX4C"/>
</dbReference>
<evidence type="ECO:0000256" key="16">
    <source>
        <dbReference type="ARBA" id="ARBA00023136"/>
    </source>
</evidence>
<accession>A0ABD3BSU4</accession>
<keyword evidence="12" id="KW-0547">Nucleotide-binding</keyword>
<dbReference type="FunFam" id="3.80.10.10:FF:000383">
    <property type="entry name" value="Leucine-rich repeat receptor protein kinase EMS1"/>
    <property type="match status" value="1"/>
</dbReference>
<feature type="region of interest" description="Disordered" evidence="22">
    <location>
        <begin position="257"/>
        <end position="319"/>
    </location>
</feature>
<dbReference type="PANTHER" id="PTHR48052:SF8">
    <property type="entry name" value="LRR RECEPTOR-LIKE SERINE_THREONINE-PROTEIN KINASE FLS2"/>
    <property type="match status" value="1"/>
</dbReference>
<dbReference type="PROSITE" id="PS50158">
    <property type="entry name" value="ZF_CCHC"/>
    <property type="match status" value="1"/>
</dbReference>
<proteinExistence type="inferred from homology"/>
<evidence type="ECO:0000256" key="19">
    <source>
        <dbReference type="ARBA" id="ARBA00047899"/>
    </source>
</evidence>
<dbReference type="InterPro" id="IPR044730">
    <property type="entry name" value="RNase_H-like_dom_plant"/>
</dbReference>
<evidence type="ECO:0000256" key="18">
    <source>
        <dbReference type="ARBA" id="ARBA00023180"/>
    </source>
</evidence>
<evidence type="ECO:0000313" key="25">
    <source>
        <dbReference type="Proteomes" id="UP001632038"/>
    </source>
</evidence>
<dbReference type="SUPFAM" id="SSF56219">
    <property type="entry name" value="DNase I-like"/>
    <property type="match status" value="1"/>
</dbReference>
<evidence type="ECO:0000256" key="1">
    <source>
        <dbReference type="ARBA" id="ARBA00004251"/>
    </source>
</evidence>
<evidence type="ECO:0000256" key="17">
    <source>
        <dbReference type="ARBA" id="ARBA00023170"/>
    </source>
</evidence>
<evidence type="ECO:0000256" key="20">
    <source>
        <dbReference type="ARBA" id="ARBA00048679"/>
    </source>
</evidence>
<keyword evidence="17" id="KW-0675">Receptor</keyword>
<dbReference type="FunFam" id="3.80.10.10:FF:000177">
    <property type="entry name" value="Leucine-rich repeat receptor-like serine/threonine-protein kinase At1g17230"/>
    <property type="match status" value="1"/>
</dbReference>
<comment type="caution">
    <text evidence="24">The sequence shown here is derived from an EMBL/GenBank/DDBJ whole genome shotgun (WGS) entry which is preliminary data.</text>
</comment>
<dbReference type="GO" id="GO:0051707">
    <property type="term" value="P:response to other organism"/>
    <property type="evidence" value="ECO:0007669"/>
    <property type="project" value="UniProtKB-ARBA"/>
</dbReference>
<evidence type="ECO:0000256" key="21">
    <source>
        <dbReference type="PROSITE-ProRule" id="PRU00047"/>
    </source>
</evidence>
<evidence type="ECO:0000256" key="4">
    <source>
        <dbReference type="ARBA" id="ARBA00022475"/>
    </source>
</evidence>
<dbReference type="SMART" id="SM00369">
    <property type="entry name" value="LRR_TYP"/>
    <property type="match status" value="11"/>
</dbReference>
<comment type="catalytic activity">
    <reaction evidence="20">
        <text>L-seryl-[protein] + ATP = O-phospho-L-seryl-[protein] + ADP + H(+)</text>
        <dbReference type="Rhea" id="RHEA:17989"/>
        <dbReference type="Rhea" id="RHEA-COMP:9863"/>
        <dbReference type="Rhea" id="RHEA-COMP:11604"/>
        <dbReference type="ChEBI" id="CHEBI:15378"/>
        <dbReference type="ChEBI" id="CHEBI:29999"/>
        <dbReference type="ChEBI" id="CHEBI:30616"/>
        <dbReference type="ChEBI" id="CHEBI:83421"/>
        <dbReference type="ChEBI" id="CHEBI:456216"/>
        <dbReference type="EC" id="2.7.11.1"/>
    </reaction>
</comment>
<dbReference type="Gene3D" id="3.80.10.10">
    <property type="entry name" value="Ribonuclease Inhibitor"/>
    <property type="match status" value="3"/>
</dbReference>
<feature type="compositionally biased region" description="Polar residues" evidence="22">
    <location>
        <begin position="282"/>
        <end position="319"/>
    </location>
</feature>
<comment type="subcellular location">
    <subcellularLocation>
        <location evidence="1">Cell membrane</location>
        <topology evidence="1">Single-pass type I membrane protein</topology>
    </subcellularLocation>
</comment>
<dbReference type="Pfam" id="PF13855">
    <property type="entry name" value="LRR_8"/>
    <property type="match status" value="1"/>
</dbReference>